<dbReference type="EMBL" id="AEIU01000069">
    <property type="protein sequence ID" value="EFP96848.1"/>
    <property type="molecule type" value="Genomic_DNA"/>
</dbReference>
<dbReference type="GO" id="GO:0008081">
    <property type="term" value="F:phosphoric diester hydrolase activity"/>
    <property type="evidence" value="ECO:0007669"/>
    <property type="project" value="InterPro"/>
</dbReference>
<reference evidence="2 3" key="1">
    <citation type="journal article" date="2012" name="Int. J. Syst. Evol. Microbiol.">
        <title>Vibrio caribbeanicus sp. nov., isolated from the marine sponge Scleritoderma cyanea.</title>
        <authorList>
            <person name="Hoffmann M."/>
            <person name="Monday S.R."/>
            <person name="Allard M.W."/>
            <person name="Strain E.A."/>
            <person name="Whittaker P."/>
            <person name="Naum M."/>
            <person name="McCarthy P.J."/>
            <person name="Lopez J.V."/>
            <person name="Fischer M."/>
            <person name="Brown E.W."/>
        </authorList>
    </citation>
    <scope>NUCLEOTIDE SEQUENCE [LARGE SCALE GENOMIC DNA]</scope>
    <source>
        <strain evidence="2 3">ATCC BAA-2122</strain>
    </source>
</reference>
<evidence type="ECO:0000313" key="2">
    <source>
        <dbReference type="EMBL" id="EFP96848.1"/>
    </source>
</evidence>
<dbReference type="Pfam" id="PF03009">
    <property type="entry name" value="GDPD"/>
    <property type="match status" value="1"/>
</dbReference>
<dbReference type="PROSITE" id="PS51704">
    <property type="entry name" value="GP_PDE"/>
    <property type="match status" value="1"/>
</dbReference>
<evidence type="ECO:0000313" key="3">
    <source>
        <dbReference type="Proteomes" id="UP000002943"/>
    </source>
</evidence>
<proteinExistence type="predicted"/>
<dbReference type="PROSITE" id="PS50007">
    <property type="entry name" value="PIPLC_X_DOMAIN"/>
    <property type="match status" value="1"/>
</dbReference>
<dbReference type="SUPFAM" id="SSF51695">
    <property type="entry name" value="PLC-like phosphodiesterases"/>
    <property type="match status" value="1"/>
</dbReference>
<dbReference type="CDD" id="cd08562">
    <property type="entry name" value="GDPD_EcUgpQ_like"/>
    <property type="match status" value="1"/>
</dbReference>
<comment type="caution">
    <text evidence="2">The sequence shown here is derived from an EMBL/GenBank/DDBJ whole genome shotgun (WGS) entry which is preliminary data.</text>
</comment>
<sequence length="247" mass="27812">MKLTAHRGLSSLAPENTLSAFKKAIQFGCDSIELDVQLSADHIPVVFHDQTVNRCTNGQGKVSDLTWHELRLLDAGLWFSDEFEGEYIPSLAEVLSLAASKKININIELKTFPGCDIDLLCEKVALVIMESEIDDEQLLFSSFSTDALLCIAQYAPTIRRGQLWQTIPYDFLNILQQIDAYSVHCDYRFLTEQQAVKVKSAGFQLHCYTANFPELVKEHGNWGVDRIITDTPQNFVKSKALEPVLDI</sequence>
<feature type="domain" description="GP-PDE" evidence="1">
    <location>
        <begin position="1"/>
        <end position="239"/>
    </location>
</feature>
<dbReference type="AlphaFoldDB" id="E3BJS9"/>
<keyword evidence="3" id="KW-1185">Reference proteome</keyword>
<name>E3BJS9_9VIBR</name>
<dbReference type="eggNOG" id="COG0584">
    <property type="taxonomic scope" value="Bacteria"/>
</dbReference>
<protein>
    <submittedName>
        <fullName evidence="2">Glycerophosphoryl diester phosphodiesterase</fullName>
    </submittedName>
</protein>
<dbReference type="STRING" id="796620.VIBC2010_07759"/>
<dbReference type="RefSeq" id="WP_009601282.1">
    <property type="nucleotide sequence ID" value="NZ_AEIU01000069.1"/>
</dbReference>
<dbReference type="InterPro" id="IPR017946">
    <property type="entry name" value="PLC-like_Pdiesterase_TIM-brl"/>
</dbReference>
<accession>E3BJS9</accession>
<dbReference type="GO" id="GO:0006629">
    <property type="term" value="P:lipid metabolic process"/>
    <property type="evidence" value="ECO:0007669"/>
    <property type="project" value="InterPro"/>
</dbReference>
<gene>
    <name evidence="2" type="ORF">VIBC2010_07759</name>
</gene>
<dbReference type="Gene3D" id="3.20.20.190">
    <property type="entry name" value="Phosphatidylinositol (PI) phosphodiesterase"/>
    <property type="match status" value="1"/>
</dbReference>
<dbReference type="InterPro" id="IPR030395">
    <property type="entry name" value="GP_PDE_dom"/>
</dbReference>
<evidence type="ECO:0000259" key="1">
    <source>
        <dbReference type="PROSITE" id="PS51704"/>
    </source>
</evidence>
<dbReference type="PANTHER" id="PTHR46211">
    <property type="entry name" value="GLYCEROPHOSPHORYL DIESTER PHOSPHODIESTERASE"/>
    <property type="match status" value="1"/>
</dbReference>
<dbReference type="Proteomes" id="UP000002943">
    <property type="component" value="Unassembled WGS sequence"/>
</dbReference>
<dbReference type="PANTHER" id="PTHR46211:SF1">
    <property type="entry name" value="GLYCEROPHOSPHODIESTER PHOSPHODIESTERASE, CYTOPLASMIC"/>
    <property type="match status" value="1"/>
</dbReference>
<dbReference type="OrthoDB" id="9795622at2"/>
<organism evidence="2 3">
    <name type="scientific">Vibrio caribbeanicus ATCC BAA-2122</name>
    <dbReference type="NCBI Taxonomy" id="796620"/>
    <lineage>
        <taxon>Bacteria</taxon>
        <taxon>Pseudomonadati</taxon>
        <taxon>Pseudomonadota</taxon>
        <taxon>Gammaproteobacteria</taxon>
        <taxon>Vibrionales</taxon>
        <taxon>Vibrionaceae</taxon>
        <taxon>Vibrio</taxon>
    </lineage>
</organism>